<dbReference type="SUPFAM" id="SSF53597">
    <property type="entry name" value="Dihydrofolate reductase-like"/>
    <property type="match status" value="2"/>
</dbReference>
<keyword evidence="11" id="KW-0833">Ubl conjugation pathway</keyword>
<dbReference type="InterPro" id="IPR029071">
    <property type="entry name" value="Ubiquitin-like_domsf"/>
</dbReference>
<dbReference type="GO" id="GO:0106335">
    <property type="term" value="F:tRNA (5-carboxymethyluridine(34)-5-O)-methyltransferase activity"/>
    <property type="evidence" value="ECO:0007669"/>
    <property type="project" value="UniProtKB-EC"/>
</dbReference>
<dbReference type="SUPFAM" id="SSF51197">
    <property type="entry name" value="Clavaminate synthase-like"/>
    <property type="match status" value="1"/>
</dbReference>
<dbReference type="Gene3D" id="3.40.430.10">
    <property type="entry name" value="Dihydrofolate Reductase, subunit A"/>
    <property type="match status" value="2"/>
</dbReference>
<keyword evidence="16" id="KW-0408">Iron</keyword>
<evidence type="ECO:0000256" key="21">
    <source>
        <dbReference type="ARBA" id="ARBA00049802"/>
    </source>
</evidence>
<comment type="catalytic activity">
    <reaction evidence="18">
        <text>5-(carboxymethyl)uridine(34) in tRNA + S-adenosyl-L-methionine = 5-(2-methoxy-2-oxoethyl)uridine(34) in tRNA + S-adenosyl-L-homocysteine</text>
        <dbReference type="Rhea" id="RHEA:43208"/>
        <dbReference type="Rhea" id="RHEA-COMP:10407"/>
        <dbReference type="Rhea" id="RHEA-COMP:10408"/>
        <dbReference type="ChEBI" id="CHEBI:57856"/>
        <dbReference type="ChEBI" id="CHEBI:59789"/>
        <dbReference type="ChEBI" id="CHEBI:74851"/>
        <dbReference type="ChEBI" id="CHEBI:74882"/>
        <dbReference type="EC" id="2.1.1.229"/>
    </reaction>
</comment>
<dbReference type="InterPro" id="IPR017925">
    <property type="entry name" value="DHFR_CS"/>
</dbReference>
<dbReference type="PROSITE" id="PS00075">
    <property type="entry name" value="DHFR_1"/>
    <property type="match status" value="2"/>
</dbReference>
<evidence type="ECO:0000256" key="5">
    <source>
        <dbReference type="ARBA" id="ARBA00012856"/>
    </source>
</evidence>
<dbReference type="GO" id="GO:0030488">
    <property type="term" value="P:tRNA methylation"/>
    <property type="evidence" value="ECO:0007669"/>
    <property type="project" value="TreeGrafter"/>
</dbReference>
<dbReference type="SUPFAM" id="SSF54928">
    <property type="entry name" value="RNA-binding domain, RBD"/>
    <property type="match status" value="1"/>
</dbReference>
<evidence type="ECO:0000256" key="22">
    <source>
        <dbReference type="PROSITE-ProRule" id="PRU00176"/>
    </source>
</evidence>
<accession>A0A813T8U1</accession>
<dbReference type="Pfam" id="PF00186">
    <property type="entry name" value="DHFR_1"/>
    <property type="match status" value="2"/>
</dbReference>
<dbReference type="GO" id="GO:0005737">
    <property type="term" value="C:cytoplasm"/>
    <property type="evidence" value="ECO:0007669"/>
    <property type="project" value="TreeGrafter"/>
</dbReference>
<dbReference type="InterPro" id="IPR024072">
    <property type="entry name" value="DHFR-like_dom_sf"/>
</dbReference>
<dbReference type="CDD" id="cd01766">
    <property type="entry name" value="Ubl_UFM1"/>
    <property type="match status" value="1"/>
</dbReference>
<keyword evidence="27" id="KW-1185">Reference proteome</keyword>
<comment type="similarity">
    <text evidence="3">Belongs to the UFM1 family.</text>
</comment>
<dbReference type="GO" id="GO:0071569">
    <property type="term" value="P:protein ufmylation"/>
    <property type="evidence" value="ECO:0007669"/>
    <property type="project" value="InterPro"/>
</dbReference>
<dbReference type="GO" id="GO:0005634">
    <property type="term" value="C:nucleus"/>
    <property type="evidence" value="ECO:0007669"/>
    <property type="project" value="TreeGrafter"/>
</dbReference>
<dbReference type="PANTHER" id="PTHR13069:SF21">
    <property type="entry name" value="ALKYLATED DNA REPAIR PROTEIN ALKB HOMOLOG 8"/>
    <property type="match status" value="1"/>
</dbReference>
<evidence type="ECO:0000256" key="15">
    <source>
        <dbReference type="ARBA" id="ARBA00023002"/>
    </source>
</evidence>
<evidence type="ECO:0000256" key="20">
    <source>
        <dbReference type="ARBA" id="ARBA00049786"/>
    </source>
</evidence>
<evidence type="ECO:0000256" key="13">
    <source>
        <dbReference type="ARBA" id="ARBA00022857"/>
    </source>
</evidence>
<dbReference type="InterPro" id="IPR005123">
    <property type="entry name" value="Oxoglu/Fe-dep_dioxygenase_dom"/>
</dbReference>
<dbReference type="CDD" id="cd02440">
    <property type="entry name" value="AdoMet_MTases"/>
    <property type="match status" value="1"/>
</dbReference>
<dbReference type="InterPro" id="IPR035979">
    <property type="entry name" value="RBD_domain_sf"/>
</dbReference>
<dbReference type="InterPro" id="IPR001796">
    <property type="entry name" value="DHFR_dom"/>
</dbReference>
<dbReference type="InterPro" id="IPR000504">
    <property type="entry name" value="RRM_dom"/>
</dbReference>
<evidence type="ECO:0000256" key="10">
    <source>
        <dbReference type="ARBA" id="ARBA00022679"/>
    </source>
</evidence>
<feature type="domain" description="Fe2OG dioxygenase" evidence="25">
    <location>
        <begin position="586"/>
        <end position="693"/>
    </location>
</feature>
<sequence length="980" mass="112093">MLDYIHIFPSKMSMKRFLTIIVAMDERNGIGLNNTLPWHLKNDMKFFRHVTTFPSKMSMKRFLTIIVAMDERNGIGLNNTLPWHLKNDMKFFRHVTTVTNEKSKQNAVIIGRKTWKSFPKQVQPLPNRLNVLVSKTAHIKEKYDNLLQVDSFDEAIRKTYDLYDKEKTIENVFIAGGVSIYQEAMKTNLVKRIYLTRVQGDFHCNVLWPDFDLKGFKRSENIPDNIADIFDKKHNANGTINGEENGIQYHLEMATVSTNNAAASNTTATVTSSSGSAKVTFKITLTSDPKLPYKVLSVPENTPFTAVLKFAAEEFKVQAATSAIITNDGVGINPSQTAGNTFLKYGAELRLIPRDRIIRLPTDDNGNQATVATSKLSYGERKIDKKLTKCLAILERMDGITAINELTQCLFVGNAGVEAHVSRESLLEIFQSFGQIIDILLPIGRPYSFIIYENKQSAKEAIEKCNGHSYPIGINQSNITFYMAYVSNVPSISVNSTKYPKGLILIDDFIDEYVEKQLLKLIEVDSVVKNEDNRANLKHRRVIHYGYEFRYGTNDVDATKPLPKSIPIECERIIDRAWQLGYIKQKSDQITVNCYEPGQGIPPHVDTVDMFDDNIMSVSLCSSIIMTFKKLSTNETVHVQIPPKSLLIMSDECRYQWSHGIVPRKSDIIMTDDGQVTVVPRLYRVSFTFRKVSQQHNTRQNSSVLPVLPKSNLDASQLEQNYVHKIYDEIADNFSHTRHSPWPSVVEFLQKFPIGNMVLDIGCGNGKYMNSRNDLFMIGCDRSIGLLQICRQRNFQVFLSDCMNIPVPTNFFDGVICIAVLHHISTPERRLIALKEIIRLLRPGGEALITVWAKEQTLEEKKSYYIDTAANRKNKHHHDRESEEKNSLVHSPIRVNLTKDNHKETYEEETLSVHKSRTEFQRPDCLVSWTKVKENQQLLRYYHVYERGELEHLIEHIKNARIVKSYYDEGNHCVIMTKLV</sequence>
<dbReference type="Proteomes" id="UP000663829">
    <property type="component" value="Unassembled WGS sequence"/>
</dbReference>
<gene>
    <name evidence="26" type="ORF">GPM918_LOCUS4002</name>
</gene>
<comment type="cofactor">
    <cofactor evidence="1">
        <name>Fe(2+)</name>
        <dbReference type="ChEBI" id="CHEBI:29033"/>
    </cofactor>
</comment>
<evidence type="ECO:0000256" key="11">
    <source>
        <dbReference type="ARBA" id="ARBA00022786"/>
    </source>
</evidence>
<dbReference type="SMART" id="SM00360">
    <property type="entry name" value="RRM"/>
    <property type="match status" value="1"/>
</dbReference>
<proteinExistence type="inferred from homology"/>
<dbReference type="FunFam" id="3.10.20.90:FF:000044">
    <property type="entry name" value="Ubiquitin-fold modifier 1"/>
    <property type="match status" value="1"/>
</dbReference>
<dbReference type="PANTHER" id="PTHR13069">
    <property type="entry name" value="ALKYLATED DNA REPAIR PROTEIN ALKB HOMOLOG 8"/>
    <property type="match status" value="1"/>
</dbReference>
<evidence type="ECO:0000256" key="17">
    <source>
        <dbReference type="ARBA" id="ARBA00023268"/>
    </source>
</evidence>
<dbReference type="AlphaFoldDB" id="A0A813T8U1"/>
<dbReference type="GO" id="GO:0004146">
    <property type="term" value="F:dihydrofolate reductase activity"/>
    <property type="evidence" value="ECO:0007669"/>
    <property type="project" value="UniProtKB-EC"/>
</dbReference>
<evidence type="ECO:0000259" key="23">
    <source>
        <dbReference type="PROSITE" id="PS50102"/>
    </source>
</evidence>
<evidence type="ECO:0000256" key="1">
    <source>
        <dbReference type="ARBA" id="ARBA00001954"/>
    </source>
</evidence>
<evidence type="ECO:0000259" key="24">
    <source>
        <dbReference type="PROSITE" id="PS51330"/>
    </source>
</evidence>
<dbReference type="EMBL" id="CAJNOQ010000518">
    <property type="protein sequence ID" value="CAF0810486.1"/>
    <property type="molecule type" value="Genomic_DNA"/>
</dbReference>
<keyword evidence="17" id="KW-0511">Multifunctional enzyme</keyword>
<dbReference type="EC" id="1.5.1.3" evidence="5"/>
<dbReference type="Pfam" id="PF00076">
    <property type="entry name" value="RRM_1"/>
    <property type="match status" value="1"/>
</dbReference>
<keyword evidence="15" id="KW-0560">Oxidoreductase</keyword>
<evidence type="ECO:0000256" key="7">
    <source>
        <dbReference type="ARBA" id="ARBA00022499"/>
    </source>
</evidence>
<comment type="caution">
    <text evidence="26">The sequence shown here is derived from an EMBL/GenBank/DDBJ whole genome shotgun (WGS) entry which is preliminary data.</text>
</comment>
<dbReference type="InterPro" id="IPR051422">
    <property type="entry name" value="AlkB_tRNA_MeTrf/Diox"/>
</dbReference>
<evidence type="ECO:0000256" key="2">
    <source>
        <dbReference type="ARBA" id="ARBA00007879"/>
    </source>
</evidence>
<evidence type="ECO:0000256" key="18">
    <source>
        <dbReference type="ARBA" id="ARBA00034996"/>
    </source>
</evidence>
<evidence type="ECO:0000256" key="8">
    <source>
        <dbReference type="ARBA" id="ARBA00022563"/>
    </source>
</evidence>
<dbReference type="PRINTS" id="PR00070">
    <property type="entry name" value="DHFR"/>
</dbReference>
<dbReference type="GO" id="GO:0000049">
    <property type="term" value="F:tRNA binding"/>
    <property type="evidence" value="ECO:0007669"/>
    <property type="project" value="TreeGrafter"/>
</dbReference>
<dbReference type="InterPro" id="IPR013216">
    <property type="entry name" value="Methyltransf_11"/>
</dbReference>
<comment type="similarity">
    <text evidence="2">Belongs to the alkB family.</text>
</comment>
<feature type="domain" description="RRM" evidence="23">
    <location>
        <begin position="408"/>
        <end position="479"/>
    </location>
</feature>
<dbReference type="PROSITE" id="PS51330">
    <property type="entry name" value="DHFR_2"/>
    <property type="match status" value="1"/>
</dbReference>
<dbReference type="GO" id="GO:0008757">
    <property type="term" value="F:S-adenosylmethionine-dependent methyltransferase activity"/>
    <property type="evidence" value="ECO:0007669"/>
    <property type="project" value="InterPro"/>
</dbReference>
<dbReference type="InterPro" id="IPR012677">
    <property type="entry name" value="Nucleotide-bd_a/b_plait_sf"/>
</dbReference>
<dbReference type="SUPFAM" id="SSF54236">
    <property type="entry name" value="Ubiquitin-like"/>
    <property type="match status" value="1"/>
</dbReference>
<evidence type="ECO:0000256" key="6">
    <source>
        <dbReference type="ARBA" id="ARBA00015319"/>
    </source>
</evidence>
<protein>
    <recommendedName>
        <fullName evidence="6">Ubiquitin-fold modifier 1</fullName>
        <ecNumber evidence="5">1.5.1.3</ecNumber>
        <ecNumber evidence="4">2.1.1.229</ecNumber>
    </recommendedName>
    <alternativeName>
        <fullName evidence="20">Alkylated DNA repair protein alkB homolog 8</fullName>
    </alternativeName>
    <alternativeName>
        <fullName evidence="21">S-adenosyl-L-methionine-dependent tRNA methyltransferase ALKBH8</fullName>
    </alternativeName>
</protein>
<feature type="domain" description="DHFR" evidence="24">
    <location>
        <begin position="62"/>
        <end position="256"/>
    </location>
</feature>
<dbReference type="Gene3D" id="2.60.120.590">
    <property type="entry name" value="Alpha-ketoglutarate-dependent dioxygenase AlkB-like"/>
    <property type="match status" value="1"/>
</dbReference>
<dbReference type="Gene3D" id="3.10.20.90">
    <property type="entry name" value="Phosphatidylinositol 3-kinase Catalytic Subunit, Chain A, domain 1"/>
    <property type="match status" value="1"/>
</dbReference>
<dbReference type="CDD" id="cd00209">
    <property type="entry name" value="DHFR"/>
    <property type="match status" value="1"/>
</dbReference>
<keyword evidence="7" id="KW-1017">Isopeptide bond</keyword>
<dbReference type="InterPro" id="IPR005375">
    <property type="entry name" value="UFM1"/>
</dbReference>
<evidence type="ECO:0000256" key="3">
    <source>
        <dbReference type="ARBA" id="ARBA00010230"/>
    </source>
</evidence>
<dbReference type="GO" id="GO:0002098">
    <property type="term" value="P:tRNA wobble uridine modification"/>
    <property type="evidence" value="ECO:0007669"/>
    <property type="project" value="TreeGrafter"/>
</dbReference>
<reference evidence="26" key="1">
    <citation type="submission" date="2021-02" db="EMBL/GenBank/DDBJ databases">
        <authorList>
            <person name="Nowell W R."/>
        </authorList>
    </citation>
    <scope>NUCLEOTIDE SEQUENCE</scope>
</reference>
<dbReference type="EC" id="2.1.1.229" evidence="4"/>
<evidence type="ECO:0000256" key="4">
    <source>
        <dbReference type="ARBA" id="ARBA00012808"/>
    </source>
</evidence>
<dbReference type="PROSITE" id="PS51471">
    <property type="entry name" value="FE2OG_OXY"/>
    <property type="match status" value="1"/>
</dbReference>
<evidence type="ECO:0000313" key="27">
    <source>
        <dbReference type="Proteomes" id="UP000663829"/>
    </source>
</evidence>
<evidence type="ECO:0000259" key="25">
    <source>
        <dbReference type="PROSITE" id="PS51471"/>
    </source>
</evidence>
<evidence type="ECO:0000256" key="14">
    <source>
        <dbReference type="ARBA" id="ARBA00022884"/>
    </source>
</evidence>
<evidence type="ECO:0000256" key="9">
    <source>
        <dbReference type="ARBA" id="ARBA00022603"/>
    </source>
</evidence>
<dbReference type="Pfam" id="PF03671">
    <property type="entry name" value="Ufm1"/>
    <property type="match status" value="1"/>
</dbReference>
<evidence type="ECO:0000256" key="12">
    <source>
        <dbReference type="ARBA" id="ARBA00022833"/>
    </source>
</evidence>
<keyword evidence="8" id="KW-0554">One-carbon metabolism</keyword>
<keyword evidence="13" id="KW-0521">NADP</keyword>
<dbReference type="InterPro" id="IPR037151">
    <property type="entry name" value="AlkB-like_sf"/>
</dbReference>
<name>A0A813T8U1_9BILA</name>
<dbReference type="InterPro" id="IPR027450">
    <property type="entry name" value="AlkB-like"/>
</dbReference>
<dbReference type="GO" id="GO:0046654">
    <property type="term" value="P:tetrahydrofolate biosynthetic process"/>
    <property type="evidence" value="ECO:0007669"/>
    <property type="project" value="UniProtKB-UniPathway"/>
</dbReference>
<keyword evidence="14 22" id="KW-0694">RNA-binding</keyword>
<comment type="function">
    <text evidence="19">Catalyzes the methylation of 5-carboxymethyl uridine to 5-methylcarboxymethyl uridine at the wobble position of the anticodon loop in tRNA via its methyltransferase domain. Catalyzes the last step in the formation of 5-methylcarboxymethyl uridine at the wobble position of the anticodon loop in target tRNA. Has a preference for tRNA(Arg) and tRNA(Glu), and does not bind tRNA(Lys). Binds tRNA and catalyzes the iron and alpha-ketoglutarate dependent hydroxylation of 5-methylcarboxymethyl uridine at the wobble position of the anticodon loop in tRNA via its dioxygenase domain, giving rise to 5-(S)-methoxycarbonylhydroxymethyluridine; has a preference for tRNA(Gly). Required for normal survival after DNA damage. May inhibit apoptosis and promote cell survival and angiogenesis.</text>
</comment>
<organism evidence="26 27">
    <name type="scientific">Didymodactylos carnosus</name>
    <dbReference type="NCBI Taxonomy" id="1234261"/>
    <lineage>
        <taxon>Eukaryota</taxon>
        <taxon>Metazoa</taxon>
        <taxon>Spiralia</taxon>
        <taxon>Gnathifera</taxon>
        <taxon>Rotifera</taxon>
        <taxon>Eurotatoria</taxon>
        <taxon>Bdelloidea</taxon>
        <taxon>Philodinida</taxon>
        <taxon>Philodinidae</taxon>
        <taxon>Didymodactylos</taxon>
    </lineage>
</organism>
<dbReference type="Pfam" id="PF13532">
    <property type="entry name" value="2OG-FeII_Oxy_2"/>
    <property type="match status" value="1"/>
</dbReference>
<evidence type="ECO:0000256" key="19">
    <source>
        <dbReference type="ARBA" id="ARBA00045506"/>
    </source>
</evidence>
<keyword evidence="9" id="KW-0489">Methyltransferase</keyword>
<keyword evidence="10" id="KW-0808">Transferase</keyword>
<dbReference type="InterPro" id="IPR029063">
    <property type="entry name" value="SAM-dependent_MTases_sf"/>
</dbReference>
<dbReference type="Gene3D" id="3.40.50.150">
    <property type="entry name" value="Vaccinia Virus protein VP39"/>
    <property type="match status" value="1"/>
</dbReference>
<evidence type="ECO:0000256" key="16">
    <source>
        <dbReference type="ARBA" id="ARBA00023004"/>
    </source>
</evidence>
<dbReference type="Pfam" id="PF08241">
    <property type="entry name" value="Methyltransf_11"/>
    <property type="match status" value="1"/>
</dbReference>
<evidence type="ECO:0000313" key="26">
    <source>
        <dbReference type="EMBL" id="CAF0810486.1"/>
    </source>
</evidence>
<dbReference type="PROSITE" id="PS50102">
    <property type="entry name" value="RRM"/>
    <property type="match status" value="1"/>
</dbReference>
<dbReference type="Gene3D" id="3.30.70.330">
    <property type="match status" value="1"/>
</dbReference>
<dbReference type="GO" id="GO:0006730">
    <property type="term" value="P:one-carbon metabolic process"/>
    <property type="evidence" value="ECO:0007669"/>
    <property type="project" value="UniProtKB-KW"/>
</dbReference>
<keyword evidence="12" id="KW-0862">Zinc</keyword>
<dbReference type="UniPathway" id="UPA00077">
    <property type="reaction ID" value="UER00158"/>
</dbReference>
<dbReference type="SUPFAM" id="SSF53335">
    <property type="entry name" value="S-adenosyl-L-methionine-dependent methyltransferases"/>
    <property type="match status" value="1"/>
</dbReference>